<feature type="transmembrane region" description="Helical" evidence="1">
    <location>
        <begin position="182"/>
        <end position="202"/>
    </location>
</feature>
<feature type="transmembrane region" description="Helical" evidence="1">
    <location>
        <begin position="156"/>
        <end position="176"/>
    </location>
</feature>
<feature type="transmembrane region" description="Helical" evidence="1">
    <location>
        <begin position="49"/>
        <end position="71"/>
    </location>
</feature>
<dbReference type="AlphaFoldDB" id="A0AAP9IZK3"/>
<name>A0AAP9IZK3_PANTH</name>
<dbReference type="RefSeq" id="WP_087440510.1">
    <property type="nucleotide sequence ID" value="NZ_CABMNB010000006.1"/>
</dbReference>
<keyword evidence="1" id="KW-0812">Transmembrane</keyword>
<dbReference type="EMBL" id="CP041405">
    <property type="protein sequence ID" value="QDM42561.1"/>
    <property type="molecule type" value="Genomic_DNA"/>
</dbReference>
<dbReference type="EMBL" id="JAMDMM010000018">
    <property type="protein sequence ID" value="MCY9607208.1"/>
    <property type="molecule type" value="Genomic_DNA"/>
</dbReference>
<dbReference type="Proteomes" id="UP001209276">
    <property type="component" value="Unassembled WGS sequence"/>
</dbReference>
<keyword evidence="1" id="KW-1133">Transmembrane helix</keyword>
<dbReference type="InterPro" id="IPR026841">
    <property type="entry name" value="Aur1/Ipt1"/>
</dbReference>
<feature type="transmembrane region" description="Helical" evidence="1">
    <location>
        <begin position="83"/>
        <end position="101"/>
    </location>
</feature>
<dbReference type="GO" id="GO:0016020">
    <property type="term" value="C:membrane"/>
    <property type="evidence" value="ECO:0007669"/>
    <property type="project" value="UniProtKB-SubCell"/>
</dbReference>
<dbReference type="SUPFAM" id="SSF48317">
    <property type="entry name" value="Acid phosphatase/Vanadium-dependent haloperoxidase"/>
    <property type="match status" value="1"/>
</dbReference>
<dbReference type="Proteomes" id="UP000315377">
    <property type="component" value="Chromosome"/>
</dbReference>
<protein>
    <submittedName>
        <fullName evidence="4">Inositol phosphorylceramide synthase</fullName>
    </submittedName>
    <submittedName>
        <fullName evidence="3">Phosphatase PAP2 family protein</fullName>
    </submittedName>
</protein>
<accession>A0AAP9IZK3</accession>
<dbReference type="GeneID" id="76994920"/>
<evidence type="ECO:0000313" key="5">
    <source>
        <dbReference type="Proteomes" id="UP000315377"/>
    </source>
</evidence>
<proteinExistence type="predicted"/>
<evidence type="ECO:0000313" key="6">
    <source>
        <dbReference type="Proteomes" id="UP001209276"/>
    </source>
</evidence>
<gene>
    <name evidence="4" type="ORF">FLT43_02855</name>
    <name evidence="3" type="ORF">M5W83_08610</name>
</gene>
<dbReference type="CDD" id="cd03386">
    <property type="entry name" value="PAP2_Aur1_like"/>
    <property type="match status" value="1"/>
</dbReference>
<dbReference type="Pfam" id="PF14378">
    <property type="entry name" value="PAP2_3"/>
    <property type="match status" value="1"/>
</dbReference>
<feature type="transmembrane region" description="Helical" evidence="1">
    <location>
        <begin position="12"/>
        <end position="29"/>
    </location>
</feature>
<evidence type="ECO:0000256" key="1">
    <source>
        <dbReference type="SAM" id="Phobius"/>
    </source>
</evidence>
<keyword evidence="6" id="KW-1185">Reference proteome</keyword>
<dbReference type="InterPro" id="IPR036938">
    <property type="entry name" value="PAP2/HPO_sf"/>
</dbReference>
<keyword evidence="1" id="KW-0472">Membrane</keyword>
<evidence type="ECO:0000313" key="4">
    <source>
        <dbReference type="EMBL" id="QDM42561.1"/>
    </source>
</evidence>
<evidence type="ECO:0000259" key="2">
    <source>
        <dbReference type="Pfam" id="PF14378"/>
    </source>
</evidence>
<reference evidence="4 5" key="1">
    <citation type="submission" date="2019-07" db="EMBL/GenBank/DDBJ databases">
        <title>Paenibacillus thiaminolyticus NRRL B-4156.</title>
        <authorList>
            <person name="Hehnly C."/>
            <person name="Zhang L."/>
        </authorList>
    </citation>
    <scope>NUCLEOTIDE SEQUENCE [LARGE SCALE GENOMIC DNA]</scope>
    <source>
        <strain evidence="4 5">NRRL B-4156</strain>
    </source>
</reference>
<dbReference type="Gene3D" id="1.20.144.10">
    <property type="entry name" value="Phosphatidic acid phosphatase type 2/haloperoxidase"/>
    <property type="match status" value="1"/>
</dbReference>
<organism evidence="4 5">
    <name type="scientific">Paenibacillus thiaminolyticus</name>
    <name type="common">Bacillus thiaminolyticus</name>
    <dbReference type="NCBI Taxonomy" id="49283"/>
    <lineage>
        <taxon>Bacteria</taxon>
        <taxon>Bacillati</taxon>
        <taxon>Bacillota</taxon>
        <taxon>Bacilli</taxon>
        <taxon>Bacillales</taxon>
        <taxon>Paenibacillaceae</taxon>
        <taxon>Paenibacillus</taxon>
    </lineage>
</organism>
<feature type="transmembrane region" description="Helical" evidence="1">
    <location>
        <begin position="121"/>
        <end position="144"/>
    </location>
</feature>
<reference evidence="3 6" key="2">
    <citation type="submission" date="2022-05" db="EMBL/GenBank/DDBJ databases">
        <title>Genome Sequencing of Bee-Associated Microbes.</title>
        <authorList>
            <person name="Dunlap C."/>
        </authorList>
    </citation>
    <scope>NUCLEOTIDE SEQUENCE [LARGE SCALE GENOMIC DNA]</scope>
    <source>
        <strain evidence="3 6">NRRL B-14613</strain>
    </source>
</reference>
<feature type="domain" description="Inositolphosphotransferase Aur1/Ipt1" evidence="2">
    <location>
        <begin position="59"/>
        <end position="192"/>
    </location>
</feature>
<evidence type="ECO:0000313" key="3">
    <source>
        <dbReference type="EMBL" id="MCY9607208.1"/>
    </source>
</evidence>
<sequence>MRQKITWTQYRPLLWMLAIPVLNIFYGIQNRPGPQTYSLSTSWDEHIPFVPEFIVPYIVWYPFIVLTMIFLFRRRPSVYYRTLLALCLGLVICYMIYFFFQTTVARPDIEGSGLFDTLVRIIYWTDMPYNCFPSIHVLTSCLMHRSSFVFRARTRHFIRFTAAAIILSTLFVKQHVIADLLAGWLVAVFTYWIAGGILASWANRKLLNKRRQEQA</sequence>